<dbReference type="PANTHER" id="PTHR33693:SF1">
    <property type="entry name" value="TYPE-4 URACIL-DNA GLYCOSYLASE"/>
    <property type="match status" value="1"/>
</dbReference>
<dbReference type="EMBL" id="AP025739">
    <property type="protein sequence ID" value="BDI28112.1"/>
    <property type="molecule type" value="Genomic_DNA"/>
</dbReference>
<evidence type="ECO:0000256" key="5">
    <source>
        <dbReference type="ARBA" id="ARBA00023004"/>
    </source>
</evidence>
<dbReference type="SMART" id="SM00987">
    <property type="entry name" value="UreE_C"/>
    <property type="match status" value="1"/>
</dbReference>
<name>A0A402CRV5_9BACT</name>
<organism evidence="8 9">
    <name type="scientific">Capsulimonas corticalis</name>
    <dbReference type="NCBI Taxonomy" id="2219043"/>
    <lineage>
        <taxon>Bacteria</taxon>
        <taxon>Bacillati</taxon>
        <taxon>Armatimonadota</taxon>
        <taxon>Armatimonadia</taxon>
        <taxon>Capsulimonadales</taxon>
        <taxon>Capsulimonadaceae</taxon>
        <taxon>Capsulimonas</taxon>
    </lineage>
</organism>
<dbReference type="Gene3D" id="3.40.470.10">
    <property type="entry name" value="Uracil-DNA glycosylase-like domain"/>
    <property type="match status" value="1"/>
</dbReference>
<protein>
    <submittedName>
        <fullName evidence="8">Uncharacterized protein</fullName>
    </submittedName>
</protein>
<proteinExistence type="predicted"/>
<dbReference type="GO" id="GO:0097506">
    <property type="term" value="F:deaminated base DNA N-glycosylase activity"/>
    <property type="evidence" value="ECO:0007669"/>
    <property type="project" value="UniProtKB-ARBA"/>
</dbReference>
<evidence type="ECO:0000256" key="4">
    <source>
        <dbReference type="ARBA" id="ARBA00022801"/>
    </source>
</evidence>
<accession>A0A402CRV5</accession>
<dbReference type="KEGG" id="ccot:CCAX7_001630"/>
<evidence type="ECO:0000256" key="3">
    <source>
        <dbReference type="ARBA" id="ARBA00022763"/>
    </source>
</evidence>
<evidence type="ECO:0000256" key="7">
    <source>
        <dbReference type="ARBA" id="ARBA00023204"/>
    </source>
</evidence>
<evidence type="ECO:0000313" key="8">
    <source>
        <dbReference type="EMBL" id="BDI28112.1"/>
    </source>
</evidence>
<dbReference type="SMART" id="SM00986">
    <property type="entry name" value="UDG"/>
    <property type="match status" value="1"/>
</dbReference>
<dbReference type="SUPFAM" id="SSF52141">
    <property type="entry name" value="Uracil-DNA glycosylase-like"/>
    <property type="match status" value="1"/>
</dbReference>
<keyword evidence="2" id="KW-0479">Metal-binding</keyword>
<evidence type="ECO:0000313" key="9">
    <source>
        <dbReference type="Proteomes" id="UP000287394"/>
    </source>
</evidence>
<dbReference type="PANTHER" id="PTHR33693">
    <property type="entry name" value="TYPE-5 URACIL-DNA GLYCOSYLASE"/>
    <property type="match status" value="1"/>
</dbReference>
<keyword evidence="3" id="KW-0227">DNA damage</keyword>
<gene>
    <name evidence="8" type="ORF">CCAX7_001630</name>
</gene>
<dbReference type="Proteomes" id="UP000287394">
    <property type="component" value="Chromosome"/>
</dbReference>
<dbReference type="InterPro" id="IPR051536">
    <property type="entry name" value="UDG_Type-4/5"/>
</dbReference>
<keyword evidence="9" id="KW-1185">Reference proteome</keyword>
<sequence>MVWGIAPAPVMVIGQAPGLSDLRGARMYLGPAARKLFGWLTEAGFAPEDIGKVVYMTALTKCFPGRLPGKSTDRAPSPRELRNCRPWLDAQMALVQPKLIILFGKMAIDKFLPRMLLTEAIGHAFPAPGVTYVPLPHSSGASTWLNDAGNRALLAEAIERIREERLRVLEIAPIGDHPKERPS</sequence>
<dbReference type="Pfam" id="PF03167">
    <property type="entry name" value="UDG"/>
    <property type="match status" value="1"/>
</dbReference>
<reference evidence="8 9" key="1">
    <citation type="journal article" date="2019" name="Int. J. Syst. Evol. Microbiol.">
        <title>Capsulimonas corticalis gen. nov., sp. nov., an aerobic capsulated bacterium, of a novel bacterial order, Capsulimonadales ord. nov., of the class Armatimonadia of the phylum Armatimonadetes.</title>
        <authorList>
            <person name="Li J."/>
            <person name="Kudo C."/>
            <person name="Tonouchi A."/>
        </authorList>
    </citation>
    <scope>NUCLEOTIDE SEQUENCE [LARGE SCALE GENOMIC DNA]</scope>
    <source>
        <strain evidence="8 9">AX-7</strain>
    </source>
</reference>
<keyword evidence="6" id="KW-0411">Iron-sulfur</keyword>
<evidence type="ECO:0000256" key="1">
    <source>
        <dbReference type="ARBA" id="ARBA00022485"/>
    </source>
</evidence>
<keyword evidence="4" id="KW-0378">Hydrolase</keyword>
<dbReference type="AlphaFoldDB" id="A0A402CRV5"/>
<dbReference type="GO" id="GO:0051539">
    <property type="term" value="F:4 iron, 4 sulfur cluster binding"/>
    <property type="evidence" value="ECO:0007669"/>
    <property type="project" value="UniProtKB-KW"/>
</dbReference>
<dbReference type="InterPro" id="IPR005122">
    <property type="entry name" value="Uracil-DNA_glycosylase-like"/>
</dbReference>
<dbReference type="GO" id="GO:0046872">
    <property type="term" value="F:metal ion binding"/>
    <property type="evidence" value="ECO:0007669"/>
    <property type="project" value="UniProtKB-KW"/>
</dbReference>
<keyword evidence="5" id="KW-0408">Iron</keyword>
<keyword evidence="1" id="KW-0004">4Fe-4S</keyword>
<evidence type="ECO:0000256" key="2">
    <source>
        <dbReference type="ARBA" id="ARBA00022723"/>
    </source>
</evidence>
<evidence type="ECO:0000256" key="6">
    <source>
        <dbReference type="ARBA" id="ARBA00023014"/>
    </source>
</evidence>
<dbReference type="InterPro" id="IPR036895">
    <property type="entry name" value="Uracil-DNA_glycosylase-like_sf"/>
</dbReference>
<dbReference type="GO" id="GO:0006281">
    <property type="term" value="P:DNA repair"/>
    <property type="evidence" value="ECO:0007669"/>
    <property type="project" value="UniProtKB-KW"/>
</dbReference>
<keyword evidence="7" id="KW-0234">DNA repair</keyword>